<evidence type="ECO:0000259" key="17">
    <source>
        <dbReference type="SMART" id="SM00458"/>
    </source>
</evidence>
<dbReference type="PANTHER" id="PTHR11675">
    <property type="entry name" value="N-ACETYLGALACTOSAMINYLTRANSFERASE"/>
    <property type="match status" value="1"/>
</dbReference>
<dbReference type="AlphaFoldDB" id="A0A267F8C6"/>
<dbReference type="InterPro" id="IPR045885">
    <property type="entry name" value="GalNAc-T"/>
</dbReference>
<dbReference type="Pfam" id="PF00652">
    <property type="entry name" value="Ricin_B_lectin"/>
    <property type="match status" value="1"/>
</dbReference>
<dbReference type="CDD" id="cd23462">
    <property type="entry name" value="beta-trefoil_Ricin_Pgant9-like"/>
    <property type="match status" value="1"/>
</dbReference>
<keyword evidence="13" id="KW-0472">Membrane</keyword>
<dbReference type="GO" id="GO:0030246">
    <property type="term" value="F:carbohydrate binding"/>
    <property type="evidence" value="ECO:0007669"/>
    <property type="project" value="UniProtKB-KW"/>
</dbReference>
<reference evidence="18 19" key="1">
    <citation type="submission" date="2017-06" db="EMBL/GenBank/DDBJ databases">
        <title>A platform for efficient transgenesis in Macrostomum lignano, a flatworm model organism for stem cell research.</title>
        <authorList>
            <person name="Berezikov E."/>
        </authorList>
    </citation>
    <scope>NUCLEOTIDE SEQUENCE [LARGE SCALE GENOMIC DNA]</scope>
    <source>
        <strain evidence="18">DV1</strain>
        <tissue evidence="18">Whole organism</tissue>
    </source>
</reference>
<keyword evidence="5 16" id="KW-0328">Glycosyltransferase</keyword>
<dbReference type="STRING" id="282301.A0A267F8C6"/>
<keyword evidence="9 16" id="KW-0430">Lectin</keyword>
<evidence type="ECO:0000256" key="4">
    <source>
        <dbReference type="ARBA" id="ARBA00005680"/>
    </source>
</evidence>
<evidence type="ECO:0000256" key="8">
    <source>
        <dbReference type="ARBA" id="ARBA00022723"/>
    </source>
</evidence>
<feature type="non-terminal residue" evidence="18">
    <location>
        <position position="1"/>
    </location>
</feature>
<dbReference type="CDD" id="cd02510">
    <property type="entry name" value="pp-GalNAc-T"/>
    <property type="match status" value="1"/>
</dbReference>
<dbReference type="GO" id="GO:0000139">
    <property type="term" value="C:Golgi membrane"/>
    <property type="evidence" value="ECO:0007669"/>
    <property type="project" value="UniProtKB-SubCell"/>
</dbReference>
<dbReference type="UniPathway" id="UPA00378"/>
<dbReference type="GO" id="GO:0004653">
    <property type="term" value="F:polypeptide N-acetylgalactosaminyltransferase activity"/>
    <property type="evidence" value="ECO:0007669"/>
    <property type="project" value="TreeGrafter"/>
</dbReference>
<evidence type="ECO:0000256" key="12">
    <source>
        <dbReference type="ARBA" id="ARBA00023034"/>
    </source>
</evidence>
<dbReference type="EC" id="2.4.1.-" evidence="16"/>
<keyword evidence="7" id="KW-0812">Transmembrane</keyword>
<dbReference type="InterPro" id="IPR000772">
    <property type="entry name" value="Ricin_B_lectin"/>
</dbReference>
<keyword evidence="6 16" id="KW-0808">Transferase</keyword>
<evidence type="ECO:0000256" key="10">
    <source>
        <dbReference type="ARBA" id="ARBA00022968"/>
    </source>
</evidence>
<accession>A0A267F8C6</accession>
<proteinExistence type="inferred from homology"/>
<dbReference type="OrthoDB" id="6119243at2759"/>
<evidence type="ECO:0000256" key="2">
    <source>
        <dbReference type="ARBA" id="ARBA00004323"/>
    </source>
</evidence>
<keyword evidence="14 16" id="KW-1015">Disulfide bond</keyword>
<evidence type="ECO:0000256" key="5">
    <source>
        <dbReference type="ARBA" id="ARBA00022676"/>
    </source>
</evidence>
<evidence type="ECO:0000256" key="13">
    <source>
        <dbReference type="ARBA" id="ARBA00023136"/>
    </source>
</evidence>
<dbReference type="Gene3D" id="3.90.550.10">
    <property type="entry name" value="Spore Coat Polysaccharide Biosynthesis Protein SpsA, Chain A"/>
    <property type="match status" value="1"/>
</dbReference>
<evidence type="ECO:0000256" key="3">
    <source>
        <dbReference type="ARBA" id="ARBA00004922"/>
    </source>
</evidence>
<evidence type="ECO:0000313" key="19">
    <source>
        <dbReference type="Proteomes" id="UP000215902"/>
    </source>
</evidence>
<sequence>WILVGCSCAVIALLMLVLLPTGSRFNSSLFSSKHQPPPPILRPPLPRAVLEAAGARQRQQLQPGIVMGVEEDIAEVRAELLFGRRHSIAAAVAGGAQRNGGAAPLAAAGAAGSDRGFAVTPPPEVRALWSGLPSAAGREHGEGGQPVTVDKEKLSAAERKKVEDGWQRNAFNQYVSDMISVDRDVGDNRDAQCKSAVYAGQLPDTSVIICFHNEAWSVLLRTVHSVINKSPGSLLREVILVDDASELDHLKRPLEEYMKFYSPKVRILRAAKREGLIRARLMGARKAVGAVLTFLDSHCECVTGWLEPLLHRIAQNWTRVVTPVIEVINDDTFAMSSTTNLDSVSVGGFDWNLQFNWHVLPDRVRNQRASRIDPVPSPTMAGGLFAIDRRYFAHLGSYDPGFDIWGGENLEISFKIWMCGGTLEIVPCSIVGHVFRKRSPYSWGRGNVLKKNSVRLAEVWMDDYGKLYYERVGGKGEFGDVSERKALRQRLGCRSFQWYLDTVYPELFLPRHALAKGAIRSAAGPYCIDAPVSHRETGQTAVKLWQCHGQGGNQFWMLSKLGEIRRDEGCIDYPGSGVIVYNCHGGRGNQEWLYRPDGTIYHVLRRMCLEAAADNAGLLVTACRPGNLRQQWKWQRQAGKG</sequence>
<evidence type="ECO:0000256" key="11">
    <source>
        <dbReference type="ARBA" id="ARBA00022989"/>
    </source>
</evidence>
<protein>
    <recommendedName>
        <fullName evidence="16">Polypeptide N-acetylgalactosaminyltransferase</fullName>
        <ecNumber evidence="16">2.4.1.-</ecNumber>
    </recommendedName>
    <alternativeName>
        <fullName evidence="16">Protein-UDP acetylgalactosaminyltransferase</fullName>
    </alternativeName>
</protein>
<dbReference type="InterPro" id="IPR029044">
    <property type="entry name" value="Nucleotide-diphossugar_trans"/>
</dbReference>
<gene>
    <name evidence="18" type="ORF">BOX15_Mlig020056g1</name>
</gene>
<dbReference type="PROSITE" id="PS50231">
    <property type="entry name" value="RICIN_B_LECTIN"/>
    <property type="match status" value="1"/>
</dbReference>
<evidence type="ECO:0000313" key="18">
    <source>
        <dbReference type="EMBL" id="PAA69339.1"/>
    </source>
</evidence>
<dbReference type="SUPFAM" id="SSF50370">
    <property type="entry name" value="Ricin B-like lectins"/>
    <property type="match status" value="1"/>
</dbReference>
<dbReference type="Pfam" id="PF00535">
    <property type="entry name" value="Glycos_transf_2"/>
    <property type="match status" value="1"/>
</dbReference>
<evidence type="ECO:0000256" key="14">
    <source>
        <dbReference type="ARBA" id="ARBA00023157"/>
    </source>
</evidence>
<dbReference type="Gene3D" id="2.80.10.50">
    <property type="match status" value="1"/>
</dbReference>
<evidence type="ECO:0000256" key="1">
    <source>
        <dbReference type="ARBA" id="ARBA00001936"/>
    </source>
</evidence>
<dbReference type="GO" id="GO:0006493">
    <property type="term" value="P:protein O-linked glycosylation"/>
    <property type="evidence" value="ECO:0007669"/>
    <property type="project" value="UniProtKB-ARBA"/>
</dbReference>
<keyword evidence="15 16" id="KW-0464">Manganese</keyword>
<keyword evidence="10" id="KW-0735">Signal-anchor</keyword>
<keyword evidence="11" id="KW-1133">Transmembrane helix</keyword>
<comment type="pathway">
    <text evidence="3 16">Protein modification; protein glycosylation.</text>
</comment>
<comment type="similarity">
    <text evidence="4 16">Belongs to the glycosyltransferase 2 family. GalNAc-T subfamily.</text>
</comment>
<dbReference type="SUPFAM" id="SSF53448">
    <property type="entry name" value="Nucleotide-diphospho-sugar transferases"/>
    <property type="match status" value="1"/>
</dbReference>
<comment type="subcellular location">
    <subcellularLocation>
        <location evidence="2 16">Golgi apparatus membrane</location>
        <topology evidence="2 16">Single-pass type II membrane protein</topology>
    </subcellularLocation>
</comment>
<dbReference type="GO" id="GO:0046872">
    <property type="term" value="F:metal ion binding"/>
    <property type="evidence" value="ECO:0007669"/>
    <property type="project" value="UniProtKB-KW"/>
</dbReference>
<dbReference type="FunFam" id="3.90.550.10:FF:000021">
    <property type="entry name" value="Polypeptide N-acetylgalactosaminyltransferase"/>
    <property type="match status" value="1"/>
</dbReference>
<dbReference type="SMART" id="SM00458">
    <property type="entry name" value="RICIN"/>
    <property type="match status" value="1"/>
</dbReference>
<evidence type="ECO:0000256" key="7">
    <source>
        <dbReference type="ARBA" id="ARBA00022692"/>
    </source>
</evidence>
<evidence type="ECO:0000256" key="6">
    <source>
        <dbReference type="ARBA" id="ARBA00022679"/>
    </source>
</evidence>
<keyword evidence="8" id="KW-0479">Metal-binding</keyword>
<dbReference type="PANTHER" id="PTHR11675:SF131">
    <property type="entry name" value="POLYPEPTIDE N-ACETYLGALACTOSAMINYLTRANSFERASE 9-RELATED"/>
    <property type="match status" value="1"/>
</dbReference>
<name>A0A267F8C6_9PLAT</name>
<evidence type="ECO:0000256" key="9">
    <source>
        <dbReference type="ARBA" id="ARBA00022734"/>
    </source>
</evidence>
<dbReference type="Proteomes" id="UP000215902">
    <property type="component" value="Unassembled WGS sequence"/>
</dbReference>
<feature type="domain" description="Ricin B lectin" evidence="17">
    <location>
        <begin position="516"/>
        <end position="635"/>
    </location>
</feature>
<comment type="caution">
    <text evidence="18">The sequence shown here is derived from an EMBL/GenBank/DDBJ whole genome shotgun (WGS) entry which is preliminary data.</text>
</comment>
<evidence type="ECO:0000256" key="15">
    <source>
        <dbReference type="ARBA" id="ARBA00023211"/>
    </source>
</evidence>
<evidence type="ECO:0000256" key="16">
    <source>
        <dbReference type="RuleBase" id="RU361242"/>
    </source>
</evidence>
<keyword evidence="12 16" id="KW-0333">Golgi apparatus</keyword>
<comment type="cofactor">
    <cofactor evidence="1 16">
        <name>Mn(2+)</name>
        <dbReference type="ChEBI" id="CHEBI:29035"/>
    </cofactor>
</comment>
<keyword evidence="19" id="KW-1185">Reference proteome</keyword>
<dbReference type="InterPro" id="IPR001173">
    <property type="entry name" value="Glyco_trans_2-like"/>
</dbReference>
<dbReference type="InterPro" id="IPR035992">
    <property type="entry name" value="Ricin_B-like_lectins"/>
</dbReference>
<organism evidence="18 19">
    <name type="scientific">Macrostomum lignano</name>
    <dbReference type="NCBI Taxonomy" id="282301"/>
    <lineage>
        <taxon>Eukaryota</taxon>
        <taxon>Metazoa</taxon>
        <taxon>Spiralia</taxon>
        <taxon>Lophotrochozoa</taxon>
        <taxon>Platyhelminthes</taxon>
        <taxon>Rhabditophora</taxon>
        <taxon>Macrostomorpha</taxon>
        <taxon>Macrostomida</taxon>
        <taxon>Macrostomidae</taxon>
        <taxon>Macrostomum</taxon>
    </lineage>
</organism>
<dbReference type="EMBL" id="NIVC01001331">
    <property type="protein sequence ID" value="PAA69339.1"/>
    <property type="molecule type" value="Genomic_DNA"/>
</dbReference>